<dbReference type="InterPro" id="IPR035926">
    <property type="entry name" value="NusB-like_sf"/>
</dbReference>
<dbReference type="GO" id="GO:0003723">
    <property type="term" value="F:RNA binding"/>
    <property type="evidence" value="ECO:0007669"/>
    <property type="project" value="UniProtKB-UniRule"/>
</dbReference>
<evidence type="ECO:0000256" key="4">
    <source>
        <dbReference type="ARBA" id="ARBA00023015"/>
    </source>
</evidence>
<evidence type="ECO:0000256" key="7">
    <source>
        <dbReference type="SAM" id="MobiDB-lite"/>
    </source>
</evidence>
<keyword evidence="3 6" id="KW-0694">RNA-binding</keyword>
<protein>
    <recommendedName>
        <fullName evidence="6">Transcription antitermination protein NusB</fullName>
    </recommendedName>
    <alternativeName>
        <fullName evidence="6">Antitermination factor NusB</fullName>
    </alternativeName>
</protein>
<sequence length="186" mass="20543">MGPKSRRKSREAALRALYEIEIGRTPIGAAIGQMETEAKLTDDLLEFARSLVEGVRAERPELDRLIAERLEGWDFERLAAVDRNLIRLATYELFHCPTIPPAVTINEAIEIAKKYSTADSGKFVNGVLGRLVLDSPKAEWTPTEGGHEEAVEPEAEPPVETVEVTPDQAELAKAGGWTLRSEEPKP</sequence>
<dbReference type="AlphaFoldDB" id="A0A931PVY7"/>
<name>A0A931PVY7_FIMGI</name>
<dbReference type="EMBL" id="JACOSL010000039">
    <property type="protein sequence ID" value="MBI1756750.1"/>
    <property type="molecule type" value="Genomic_DNA"/>
</dbReference>
<dbReference type="GO" id="GO:0006353">
    <property type="term" value="P:DNA-templated transcription termination"/>
    <property type="evidence" value="ECO:0007669"/>
    <property type="project" value="UniProtKB-UniRule"/>
</dbReference>
<gene>
    <name evidence="6 9" type="primary">nusB</name>
    <name evidence="9" type="ORF">HYR64_06550</name>
</gene>
<keyword evidence="5 6" id="KW-0804">Transcription</keyword>
<dbReference type="Proteomes" id="UP000727962">
    <property type="component" value="Unassembled WGS sequence"/>
</dbReference>
<organism evidence="9 10">
    <name type="scientific">Fimbriimonas ginsengisoli</name>
    <dbReference type="NCBI Taxonomy" id="1005039"/>
    <lineage>
        <taxon>Bacteria</taxon>
        <taxon>Bacillati</taxon>
        <taxon>Armatimonadota</taxon>
        <taxon>Fimbriimonadia</taxon>
        <taxon>Fimbriimonadales</taxon>
        <taxon>Fimbriimonadaceae</taxon>
        <taxon>Fimbriimonas</taxon>
    </lineage>
</organism>
<dbReference type="PANTHER" id="PTHR11078">
    <property type="entry name" value="N UTILIZATION SUBSTANCE PROTEIN B-RELATED"/>
    <property type="match status" value="1"/>
</dbReference>
<feature type="domain" description="NusB/RsmB/TIM44" evidence="8">
    <location>
        <begin position="7"/>
        <end position="131"/>
    </location>
</feature>
<keyword evidence="2 6" id="KW-0889">Transcription antitermination</keyword>
<dbReference type="Pfam" id="PF01029">
    <property type="entry name" value="NusB"/>
    <property type="match status" value="1"/>
</dbReference>
<evidence type="ECO:0000259" key="8">
    <source>
        <dbReference type="Pfam" id="PF01029"/>
    </source>
</evidence>
<dbReference type="CDD" id="cd00619">
    <property type="entry name" value="Terminator_NusB"/>
    <property type="match status" value="1"/>
</dbReference>
<evidence type="ECO:0000256" key="2">
    <source>
        <dbReference type="ARBA" id="ARBA00022814"/>
    </source>
</evidence>
<dbReference type="GO" id="GO:0031564">
    <property type="term" value="P:transcription antitermination"/>
    <property type="evidence" value="ECO:0007669"/>
    <property type="project" value="UniProtKB-KW"/>
</dbReference>
<keyword evidence="4 6" id="KW-0805">Transcription regulation</keyword>
<comment type="function">
    <text evidence="6">Involved in transcription antitermination. Required for transcription of ribosomal RNA (rRNA) genes. Binds specifically to the boxA antiterminator sequence of the ribosomal RNA (rrn) operons.</text>
</comment>
<feature type="region of interest" description="Disordered" evidence="7">
    <location>
        <begin position="137"/>
        <end position="186"/>
    </location>
</feature>
<comment type="caution">
    <text evidence="9">The sequence shown here is derived from an EMBL/GenBank/DDBJ whole genome shotgun (WGS) entry which is preliminary data.</text>
</comment>
<dbReference type="HAMAP" id="MF_00073">
    <property type="entry name" value="NusB"/>
    <property type="match status" value="1"/>
</dbReference>
<evidence type="ECO:0000313" key="9">
    <source>
        <dbReference type="EMBL" id="MBI1756750.1"/>
    </source>
</evidence>
<evidence type="ECO:0000256" key="6">
    <source>
        <dbReference type="HAMAP-Rule" id="MF_00073"/>
    </source>
</evidence>
<dbReference type="PANTHER" id="PTHR11078:SF3">
    <property type="entry name" value="ANTITERMINATION NUSB DOMAIN-CONTAINING PROTEIN"/>
    <property type="match status" value="1"/>
</dbReference>
<evidence type="ECO:0000313" key="10">
    <source>
        <dbReference type="Proteomes" id="UP000727962"/>
    </source>
</evidence>
<evidence type="ECO:0000256" key="5">
    <source>
        <dbReference type="ARBA" id="ARBA00023163"/>
    </source>
</evidence>
<dbReference type="NCBIfam" id="TIGR01951">
    <property type="entry name" value="nusB"/>
    <property type="match status" value="1"/>
</dbReference>
<reference evidence="9" key="1">
    <citation type="submission" date="2020-07" db="EMBL/GenBank/DDBJ databases">
        <title>Huge and variable diversity of episymbiotic CPR bacteria and DPANN archaea in groundwater ecosystems.</title>
        <authorList>
            <person name="He C.Y."/>
            <person name="Keren R."/>
            <person name="Whittaker M."/>
            <person name="Farag I.F."/>
            <person name="Doudna J."/>
            <person name="Cate J.H.D."/>
            <person name="Banfield J.F."/>
        </authorList>
    </citation>
    <scope>NUCLEOTIDE SEQUENCE</scope>
    <source>
        <strain evidence="9">NC_groundwater_17_Pr7_B-0.1um_64_12</strain>
    </source>
</reference>
<evidence type="ECO:0000256" key="1">
    <source>
        <dbReference type="ARBA" id="ARBA00005952"/>
    </source>
</evidence>
<dbReference type="InterPro" id="IPR006027">
    <property type="entry name" value="NusB_RsmB_TIM44"/>
</dbReference>
<dbReference type="Gene3D" id="1.10.940.10">
    <property type="entry name" value="NusB-like"/>
    <property type="match status" value="1"/>
</dbReference>
<evidence type="ECO:0000256" key="3">
    <source>
        <dbReference type="ARBA" id="ARBA00022884"/>
    </source>
</evidence>
<dbReference type="SUPFAM" id="SSF48013">
    <property type="entry name" value="NusB-like"/>
    <property type="match status" value="1"/>
</dbReference>
<accession>A0A931PVY7</accession>
<dbReference type="InterPro" id="IPR011605">
    <property type="entry name" value="NusB_fam"/>
</dbReference>
<proteinExistence type="inferred from homology"/>
<comment type="similarity">
    <text evidence="1 6">Belongs to the NusB family.</text>
</comment>
<dbReference type="GO" id="GO:0005829">
    <property type="term" value="C:cytosol"/>
    <property type="evidence" value="ECO:0007669"/>
    <property type="project" value="TreeGrafter"/>
</dbReference>